<dbReference type="Proteomes" id="UP000249169">
    <property type="component" value="Unassembled WGS sequence"/>
</dbReference>
<dbReference type="InterPro" id="IPR034646">
    <property type="entry name" value="ADCK3_dom"/>
</dbReference>
<evidence type="ECO:0000256" key="3">
    <source>
        <dbReference type="ARBA" id="ARBA00022741"/>
    </source>
</evidence>
<feature type="domain" description="ABC1 atypical kinase-like" evidence="5">
    <location>
        <begin position="94"/>
        <end position="334"/>
    </location>
</feature>
<protein>
    <submittedName>
        <fullName evidence="6">Protein kinase</fullName>
    </submittedName>
</protein>
<keyword evidence="2" id="KW-0808">Transferase</keyword>
<keyword evidence="3" id="KW-0547">Nucleotide-binding</keyword>
<dbReference type="AlphaFoldDB" id="A0A328C124"/>
<organism evidence="6 7">
    <name type="scientific">Lujinxingia litoralis</name>
    <dbReference type="NCBI Taxonomy" id="2211119"/>
    <lineage>
        <taxon>Bacteria</taxon>
        <taxon>Deltaproteobacteria</taxon>
        <taxon>Bradymonadales</taxon>
        <taxon>Lujinxingiaceae</taxon>
        <taxon>Lujinxingia</taxon>
    </lineage>
</organism>
<evidence type="ECO:0000256" key="1">
    <source>
        <dbReference type="ARBA" id="ARBA00009670"/>
    </source>
</evidence>
<dbReference type="GO" id="GO:0005524">
    <property type="term" value="F:ATP binding"/>
    <property type="evidence" value="ECO:0007669"/>
    <property type="project" value="UniProtKB-KW"/>
</dbReference>
<evidence type="ECO:0000313" key="7">
    <source>
        <dbReference type="Proteomes" id="UP000249169"/>
    </source>
</evidence>
<dbReference type="RefSeq" id="WP_111731294.1">
    <property type="nucleotide sequence ID" value="NZ_QHKO01000012.1"/>
</dbReference>
<dbReference type="InterPro" id="IPR011009">
    <property type="entry name" value="Kinase-like_dom_sf"/>
</dbReference>
<comment type="caution">
    <text evidence="6">The sequence shown here is derived from an EMBL/GenBank/DDBJ whole genome shotgun (WGS) entry which is preliminary data.</text>
</comment>
<keyword evidence="7" id="KW-1185">Reference proteome</keyword>
<evidence type="ECO:0000259" key="5">
    <source>
        <dbReference type="Pfam" id="PF03109"/>
    </source>
</evidence>
<dbReference type="PANTHER" id="PTHR43851">
    <property type="match status" value="1"/>
</dbReference>
<dbReference type="InterPro" id="IPR051409">
    <property type="entry name" value="Atypical_kinase_ADCK"/>
</dbReference>
<dbReference type="OrthoDB" id="9795390at2"/>
<comment type="similarity">
    <text evidence="1">Belongs to the protein kinase superfamily. ADCK protein kinase family.</text>
</comment>
<evidence type="ECO:0000256" key="2">
    <source>
        <dbReference type="ARBA" id="ARBA00022679"/>
    </source>
</evidence>
<reference evidence="6 7" key="1">
    <citation type="submission" date="2018-05" db="EMBL/GenBank/DDBJ databases">
        <title>Lujinxingia marina gen. nov. sp. nov., a new facultative anaerobic member of the class Deltaproteobacteria, and proposal of Lujinxingaceae fam. nov.</title>
        <authorList>
            <person name="Li C.-M."/>
        </authorList>
    </citation>
    <scope>NUCLEOTIDE SEQUENCE [LARGE SCALE GENOMIC DNA]</scope>
    <source>
        <strain evidence="6 7">B210</strain>
    </source>
</reference>
<dbReference type="GO" id="GO:0016301">
    <property type="term" value="F:kinase activity"/>
    <property type="evidence" value="ECO:0007669"/>
    <property type="project" value="UniProtKB-KW"/>
</dbReference>
<name>A0A328C124_9DELT</name>
<sequence>MSEHKGPISRTRRFTRLASMTAKVATNYTRERVTSVFRGEEATEEARQAVHLANGELIAKTLGELKGAVMKIGQMASAGADLLPSELSEPLKALQKDAPPMPYEVIAEQIERELGQPPELLFKSFEKEPFASASIGQVHRAITDDGREVVVKVQYPGVDQACDSDLKQLKFVLKMSGVSRNHRRSFDALFEEIRDRLHEELDYCNEADNVRLFGELHKDDDYIVVPKVVGERSSQRVLTLTFEGGDRLEELATYPQETRDLIGERLYRMSLSQIFVHRAVHADPNPGNYAFRPDGTIVLYDFGCVKHVSEEVVKLFADIIASGMNEDYQAMEEAMVKIGARLVDGPPVPESFYVAWREDMMTPCVSEPIYDFANADLHERAPKRLRASIKYINSFQLPVQIAYLNRVVGGYYDHLRTFTPRVPWRDLVASYVFEASSLERNTAW</sequence>
<accession>A0A328C124</accession>
<proteinExistence type="inferred from homology"/>
<dbReference type="SUPFAM" id="SSF56112">
    <property type="entry name" value="Protein kinase-like (PK-like)"/>
    <property type="match status" value="1"/>
</dbReference>
<keyword evidence="6" id="KW-0418">Kinase</keyword>
<dbReference type="CDD" id="cd13970">
    <property type="entry name" value="ABC1_ADCK3"/>
    <property type="match status" value="1"/>
</dbReference>
<keyword evidence="4" id="KW-0067">ATP-binding</keyword>
<dbReference type="EMBL" id="QHKO01000012">
    <property type="protein sequence ID" value="RAL20276.1"/>
    <property type="molecule type" value="Genomic_DNA"/>
</dbReference>
<gene>
    <name evidence="6" type="ORF">DL240_18020</name>
</gene>
<dbReference type="Pfam" id="PF03109">
    <property type="entry name" value="ABC1"/>
    <property type="match status" value="1"/>
</dbReference>
<dbReference type="InterPro" id="IPR004147">
    <property type="entry name" value="ABC1_dom"/>
</dbReference>
<evidence type="ECO:0000313" key="6">
    <source>
        <dbReference type="EMBL" id="RAL20276.1"/>
    </source>
</evidence>
<dbReference type="PANTHER" id="PTHR43851:SF3">
    <property type="entry name" value="COENZYME Q8"/>
    <property type="match status" value="1"/>
</dbReference>
<evidence type="ECO:0000256" key="4">
    <source>
        <dbReference type="ARBA" id="ARBA00022840"/>
    </source>
</evidence>